<gene>
    <name evidence="2" type="ORF">BGLFYP119_00707</name>
</gene>
<evidence type="ECO:0000256" key="1">
    <source>
        <dbReference type="SAM" id="MobiDB-lite"/>
    </source>
</evidence>
<evidence type="ECO:0000313" key="2">
    <source>
        <dbReference type="EMBL" id="VYS81812.1"/>
    </source>
</evidence>
<sequence length="155" mass="18253">MELKEETDNVDLEYYDLHGGTHHIYLAPGNVQWICNILFNYERIFDDFIEDPPEWASENPGWKWNMQISRDRIHKIRMQVEKGLGYSTEAHWEKCLKKYGKKEKEEDVGGEALEMAFRRTVGNKNKPPQKPGVEDIKKVKNEPTQISIFDIVKEN</sequence>
<reference evidence="2" key="1">
    <citation type="submission" date="2019-11" db="EMBL/GenBank/DDBJ databases">
        <authorList>
            <person name="Feng L."/>
        </authorList>
    </citation>
    <scope>NUCLEOTIDE SEQUENCE</scope>
    <source>
        <strain evidence="2">BgluceraseaLFYP119</strain>
    </source>
</reference>
<feature type="region of interest" description="Disordered" evidence="1">
    <location>
        <begin position="120"/>
        <end position="139"/>
    </location>
</feature>
<protein>
    <submittedName>
        <fullName evidence="2">Uncharacterized protein</fullName>
    </submittedName>
</protein>
<organism evidence="2">
    <name type="scientific">Blautia glucerasea</name>
    <dbReference type="NCBI Taxonomy" id="536633"/>
    <lineage>
        <taxon>Bacteria</taxon>
        <taxon>Bacillati</taxon>
        <taxon>Bacillota</taxon>
        <taxon>Clostridia</taxon>
        <taxon>Lachnospirales</taxon>
        <taxon>Lachnospiraceae</taxon>
        <taxon>Blautia</taxon>
    </lineage>
</organism>
<name>A0A6N2RLG5_9FIRM</name>
<dbReference type="EMBL" id="CACRST010000009">
    <property type="protein sequence ID" value="VYS81812.1"/>
    <property type="molecule type" value="Genomic_DNA"/>
</dbReference>
<dbReference type="RefSeq" id="WP_156352771.1">
    <property type="nucleotide sequence ID" value="NZ_CACRST010000009.1"/>
</dbReference>
<dbReference type="AlphaFoldDB" id="A0A6N2RLG5"/>
<accession>A0A6N2RLG5</accession>
<proteinExistence type="predicted"/>